<dbReference type="STRING" id="1229727.Ga0080559_TMP3994"/>
<comment type="pathway">
    <text evidence="6">Glycan biosynthesis; glycogen biosynthesis.</text>
</comment>
<dbReference type="GO" id="GO:0004373">
    <property type="term" value="F:alpha-1,4-glucan glucosyltransferase (UDP-glucose donor) activity"/>
    <property type="evidence" value="ECO:0007669"/>
    <property type="project" value="InterPro"/>
</dbReference>
<keyword evidence="9" id="KW-1185">Reference proteome</keyword>
<dbReference type="PANTHER" id="PTHR45825:SF11">
    <property type="entry name" value="ALPHA AMYLASE DOMAIN-CONTAINING PROTEIN"/>
    <property type="match status" value="1"/>
</dbReference>
<dbReference type="Proteomes" id="UP000186559">
    <property type="component" value="Chromosome"/>
</dbReference>
<dbReference type="InterPro" id="IPR011835">
    <property type="entry name" value="GS/SS"/>
</dbReference>
<dbReference type="NCBIfam" id="NF001899">
    <property type="entry name" value="PRK00654.1-2"/>
    <property type="match status" value="1"/>
</dbReference>
<dbReference type="EMBL" id="CP014796">
    <property type="protein sequence ID" value="APX24790.1"/>
    <property type="molecule type" value="Genomic_DNA"/>
</dbReference>
<dbReference type="UniPathway" id="UPA00164"/>
<evidence type="ECO:0000256" key="2">
    <source>
        <dbReference type="ARBA" id="ARBA00010281"/>
    </source>
</evidence>
<keyword evidence="4 6" id="KW-0808">Transferase</keyword>
<feature type="domain" description="Starch synthase catalytic" evidence="7">
    <location>
        <begin position="3"/>
        <end position="237"/>
    </location>
</feature>
<evidence type="ECO:0000256" key="3">
    <source>
        <dbReference type="ARBA" id="ARBA00022676"/>
    </source>
</evidence>
<dbReference type="Pfam" id="PF13692">
    <property type="entry name" value="Glyco_trans_1_4"/>
    <property type="match status" value="1"/>
</dbReference>
<sequence length="470" mass="50505">MTRVLSVASECVPLIKTGGLADVAGALPGALAAQGVEMRTLVPGYRPVMQAVGRRRKVAEWDNLFGGFARVYRGALGDQVLYALDAPHLFDRDAGPYLDGHGRDWDDNAERFAALSSAAAMICAEGIEGWMPQVMHCHDWQSGWAPLYLRELGASDRVASLMTIHNIAFQGISPPEMISTLGLPHSEFTENGYEFYNNISALKAGLVYSDKLGTVSPTYASELMTEEFGMGLDGVLRARQEDLVGILNGIDEAIWTPPYKTPAGKAKHRAALRDEMGLPDWPGPVCVVVSRLTEQKGLDILLQALPALLDRGGQLVLLGSGNRELERAFLDYREAHPGVAVTIGYDEALARRMIAGGDAILVPSRFEPCGLTQLYGLRHGTLPLVALTGGLADTVINASPAGLAAGAATGLQFHPVTAQALAQSLMKLVKLYEDQTTWKKMMKNAMAAPVGWDQSAAAYAALYAEMVKAE</sequence>
<dbReference type="AlphaFoldDB" id="A0A1U7D9P8"/>
<evidence type="ECO:0000256" key="4">
    <source>
        <dbReference type="ARBA" id="ARBA00022679"/>
    </source>
</evidence>
<dbReference type="Pfam" id="PF08323">
    <property type="entry name" value="Glyco_transf_5"/>
    <property type="match status" value="1"/>
</dbReference>
<accession>A0A1U7D9P8</accession>
<feature type="binding site" evidence="6">
    <location>
        <position position="16"/>
    </location>
    <ligand>
        <name>ADP-alpha-D-glucose</name>
        <dbReference type="ChEBI" id="CHEBI:57498"/>
    </ligand>
</feature>
<dbReference type="PANTHER" id="PTHR45825">
    <property type="entry name" value="GRANULE-BOUND STARCH SYNTHASE 1, CHLOROPLASTIC/AMYLOPLASTIC"/>
    <property type="match status" value="1"/>
</dbReference>
<dbReference type="HAMAP" id="MF_00484">
    <property type="entry name" value="Glycogen_synth"/>
    <property type="match status" value="1"/>
</dbReference>
<dbReference type="KEGG" id="tpro:Ga0080559_TMP3994"/>
<dbReference type="SUPFAM" id="SSF53756">
    <property type="entry name" value="UDP-Glycosyltransferase/glycogen phosphorylase"/>
    <property type="match status" value="1"/>
</dbReference>
<dbReference type="GO" id="GO:0009011">
    <property type="term" value="F:alpha-1,4-glucan glucosyltransferase (ADP-glucose donor) activity"/>
    <property type="evidence" value="ECO:0007669"/>
    <property type="project" value="UniProtKB-UniRule"/>
</dbReference>
<proteinExistence type="inferred from homology"/>
<dbReference type="Gene3D" id="3.40.50.2000">
    <property type="entry name" value="Glycogen Phosphorylase B"/>
    <property type="match status" value="2"/>
</dbReference>
<evidence type="ECO:0000259" key="7">
    <source>
        <dbReference type="Pfam" id="PF08323"/>
    </source>
</evidence>
<evidence type="ECO:0000256" key="5">
    <source>
        <dbReference type="ARBA" id="ARBA00023056"/>
    </source>
</evidence>
<evidence type="ECO:0000256" key="1">
    <source>
        <dbReference type="ARBA" id="ARBA00001478"/>
    </source>
</evidence>
<dbReference type="NCBIfam" id="TIGR02095">
    <property type="entry name" value="glgA"/>
    <property type="match status" value="1"/>
</dbReference>
<dbReference type="EC" id="2.4.1.21" evidence="6"/>
<protein>
    <recommendedName>
        <fullName evidence="6">Glycogen synthase</fullName>
        <ecNumber evidence="6">2.4.1.21</ecNumber>
    </recommendedName>
    <alternativeName>
        <fullName evidence="6">Starch [bacterial glycogen] synthase</fullName>
    </alternativeName>
</protein>
<name>A0A1U7D9P8_9RHOB</name>
<dbReference type="InterPro" id="IPR013534">
    <property type="entry name" value="Starch_synth_cat_dom"/>
</dbReference>
<reference evidence="8 9" key="1">
    <citation type="submission" date="2016-03" db="EMBL/GenBank/DDBJ databases">
        <title>Deep-sea bacteria in the southern Pacific.</title>
        <authorList>
            <person name="Tang K."/>
        </authorList>
    </citation>
    <scope>NUCLEOTIDE SEQUENCE [LARGE SCALE GENOMIC DNA]</scope>
    <source>
        <strain evidence="8 9">JLT2016</strain>
    </source>
</reference>
<dbReference type="GO" id="GO:0005978">
    <property type="term" value="P:glycogen biosynthetic process"/>
    <property type="evidence" value="ECO:0007669"/>
    <property type="project" value="UniProtKB-UniRule"/>
</dbReference>
<comment type="similarity">
    <text evidence="2 6">Belongs to the glycosyltransferase 1 family. Bacterial/plant glycogen synthase subfamily.</text>
</comment>
<dbReference type="OrthoDB" id="9808590at2"/>
<comment type="function">
    <text evidence="6">Synthesizes alpha-1,4-glucan chains using ADP-glucose.</text>
</comment>
<gene>
    <name evidence="6" type="primary">glgA</name>
    <name evidence="8" type="ORF">Ga0080559_TMP3994</name>
</gene>
<dbReference type="RefSeq" id="WP_076624553.1">
    <property type="nucleotide sequence ID" value="NZ_BMEW01000001.1"/>
</dbReference>
<keyword evidence="3 6" id="KW-0328">Glycosyltransferase</keyword>
<organism evidence="8 9">
    <name type="scientific">Salipiger profundus</name>
    <dbReference type="NCBI Taxonomy" id="1229727"/>
    <lineage>
        <taxon>Bacteria</taxon>
        <taxon>Pseudomonadati</taxon>
        <taxon>Pseudomonadota</taxon>
        <taxon>Alphaproteobacteria</taxon>
        <taxon>Rhodobacterales</taxon>
        <taxon>Roseobacteraceae</taxon>
        <taxon>Salipiger</taxon>
    </lineage>
</organism>
<dbReference type="CDD" id="cd03791">
    <property type="entry name" value="GT5_Glycogen_synthase_DULL1-like"/>
    <property type="match status" value="1"/>
</dbReference>
<evidence type="ECO:0000313" key="8">
    <source>
        <dbReference type="EMBL" id="APX24790.1"/>
    </source>
</evidence>
<evidence type="ECO:0000313" key="9">
    <source>
        <dbReference type="Proteomes" id="UP000186559"/>
    </source>
</evidence>
<keyword evidence="5 6" id="KW-0320">Glycogen biosynthesis</keyword>
<comment type="catalytic activity">
    <reaction evidence="1 6">
        <text>[(1-&gt;4)-alpha-D-glucosyl](n) + ADP-alpha-D-glucose = [(1-&gt;4)-alpha-D-glucosyl](n+1) + ADP + H(+)</text>
        <dbReference type="Rhea" id="RHEA:18189"/>
        <dbReference type="Rhea" id="RHEA-COMP:9584"/>
        <dbReference type="Rhea" id="RHEA-COMP:9587"/>
        <dbReference type="ChEBI" id="CHEBI:15378"/>
        <dbReference type="ChEBI" id="CHEBI:15444"/>
        <dbReference type="ChEBI" id="CHEBI:57498"/>
        <dbReference type="ChEBI" id="CHEBI:456216"/>
        <dbReference type="EC" id="2.4.1.21"/>
    </reaction>
</comment>
<evidence type="ECO:0000256" key="6">
    <source>
        <dbReference type="HAMAP-Rule" id="MF_00484"/>
    </source>
</evidence>
<dbReference type="GO" id="GO:0005829">
    <property type="term" value="C:cytosol"/>
    <property type="evidence" value="ECO:0007669"/>
    <property type="project" value="TreeGrafter"/>
</dbReference>